<feature type="non-terminal residue" evidence="2">
    <location>
        <position position="1"/>
    </location>
</feature>
<keyword evidence="1" id="KW-0472">Membrane</keyword>
<gene>
    <name evidence="2" type="ORF">METZ01_LOCUS238289</name>
</gene>
<dbReference type="EMBL" id="UINC01060681">
    <property type="protein sequence ID" value="SVB85435.1"/>
    <property type="molecule type" value="Genomic_DNA"/>
</dbReference>
<proteinExistence type="predicted"/>
<keyword evidence="1" id="KW-1133">Transmembrane helix</keyword>
<evidence type="ECO:0000256" key="1">
    <source>
        <dbReference type="SAM" id="Phobius"/>
    </source>
</evidence>
<name>A0A382HEB9_9ZZZZ</name>
<dbReference type="AlphaFoldDB" id="A0A382HEB9"/>
<sequence length="121" mass="13980">GAAGVLFNLAYVLQDIHWFVWSTPGSDYGLFGLSRPQFGHGFTLWLNPVVIWTFQFSQLTQSLSLMFSRSLQHDVYLLHAFGTSVYLIIFVPLLSFLFYLLRRVIKHNSMSTENYKPAEEQ</sequence>
<keyword evidence="1" id="KW-0812">Transmembrane</keyword>
<evidence type="ECO:0000313" key="2">
    <source>
        <dbReference type="EMBL" id="SVB85435.1"/>
    </source>
</evidence>
<protein>
    <submittedName>
        <fullName evidence="2">Uncharacterized protein</fullName>
    </submittedName>
</protein>
<accession>A0A382HEB9</accession>
<organism evidence="2">
    <name type="scientific">marine metagenome</name>
    <dbReference type="NCBI Taxonomy" id="408172"/>
    <lineage>
        <taxon>unclassified sequences</taxon>
        <taxon>metagenomes</taxon>
        <taxon>ecological metagenomes</taxon>
    </lineage>
</organism>
<feature type="transmembrane region" description="Helical" evidence="1">
    <location>
        <begin position="76"/>
        <end position="101"/>
    </location>
</feature>
<reference evidence="2" key="1">
    <citation type="submission" date="2018-05" db="EMBL/GenBank/DDBJ databases">
        <authorList>
            <person name="Lanie J.A."/>
            <person name="Ng W.-L."/>
            <person name="Kazmierczak K.M."/>
            <person name="Andrzejewski T.M."/>
            <person name="Davidsen T.M."/>
            <person name="Wayne K.J."/>
            <person name="Tettelin H."/>
            <person name="Glass J.I."/>
            <person name="Rusch D."/>
            <person name="Podicherti R."/>
            <person name="Tsui H.-C.T."/>
            <person name="Winkler M.E."/>
        </authorList>
    </citation>
    <scope>NUCLEOTIDE SEQUENCE</scope>
</reference>